<dbReference type="InterPro" id="IPR058245">
    <property type="entry name" value="NreC/VraR/RcsB-like_REC"/>
</dbReference>
<dbReference type="RefSeq" id="WP_359108837.1">
    <property type="nucleotide sequence ID" value="NZ_JBEZGT010000075.1"/>
</dbReference>
<dbReference type="Pfam" id="PF00196">
    <property type="entry name" value="GerE"/>
    <property type="match status" value="1"/>
</dbReference>
<dbReference type="Gene3D" id="3.40.50.2300">
    <property type="match status" value="1"/>
</dbReference>
<reference evidence="8 9" key="1">
    <citation type="submission" date="2024-06" db="EMBL/GenBank/DDBJ databases">
        <title>The Natural Products Discovery Center: Release of the First 8490 Sequenced Strains for Exploring Actinobacteria Biosynthetic Diversity.</title>
        <authorList>
            <person name="Kalkreuter E."/>
            <person name="Kautsar S.A."/>
            <person name="Yang D."/>
            <person name="Bader C.D."/>
            <person name="Teijaro C.N."/>
            <person name="Fluegel L."/>
            <person name="Davis C.M."/>
            <person name="Simpson J.R."/>
            <person name="Lauterbach L."/>
            <person name="Steele A.D."/>
            <person name="Gui C."/>
            <person name="Meng S."/>
            <person name="Li G."/>
            <person name="Viehrig K."/>
            <person name="Ye F."/>
            <person name="Su P."/>
            <person name="Kiefer A.F."/>
            <person name="Nichols A."/>
            <person name="Cepeda A.J."/>
            <person name="Yan W."/>
            <person name="Fan B."/>
            <person name="Jiang Y."/>
            <person name="Adhikari A."/>
            <person name="Zheng C.-J."/>
            <person name="Schuster L."/>
            <person name="Cowan T.M."/>
            <person name="Smanski M.J."/>
            <person name="Chevrette M.G."/>
            <person name="De Carvalho L.P.S."/>
            <person name="Shen B."/>
        </authorList>
    </citation>
    <scope>NUCLEOTIDE SEQUENCE [LARGE SCALE GENOMIC DNA]</scope>
    <source>
        <strain evidence="8 9">NPDC053791</strain>
    </source>
</reference>
<gene>
    <name evidence="8" type="ORF">AB0L03_28750</name>
</gene>
<feature type="domain" description="HTH luxR-type" evidence="6">
    <location>
        <begin position="152"/>
        <end position="217"/>
    </location>
</feature>
<comment type="caution">
    <text evidence="5">Lacks conserved residue(s) required for the propagation of feature annotation.</text>
</comment>
<dbReference type="SMART" id="SM00421">
    <property type="entry name" value="HTH_LUXR"/>
    <property type="match status" value="1"/>
</dbReference>
<keyword evidence="9" id="KW-1185">Reference proteome</keyword>
<evidence type="ECO:0000259" key="6">
    <source>
        <dbReference type="PROSITE" id="PS50043"/>
    </source>
</evidence>
<evidence type="ECO:0000313" key="8">
    <source>
        <dbReference type="EMBL" id="MEV4926767.1"/>
    </source>
</evidence>
<evidence type="ECO:0000256" key="2">
    <source>
        <dbReference type="ARBA" id="ARBA00023015"/>
    </source>
</evidence>
<feature type="domain" description="Response regulatory" evidence="7">
    <location>
        <begin position="18"/>
        <end position="135"/>
    </location>
</feature>
<dbReference type="InterPro" id="IPR036388">
    <property type="entry name" value="WH-like_DNA-bd_sf"/>
</dbReference>
<keyword evidence="3" id="KW-0238">DNA-binding</keyword>
<dbReference type="PANTHER" id="PTHR44688">
    <property type="entry name" value="DNA-BINDING TRANSCRIPTIONAL ACTIVATOR DEVR_DOSR"/>
    <property type="match status" value="1"/>
</dbReference>
<dbReference type="InterPro" id="IPR000792">
    <property type="entry name" value="Tscrpt_reg_LuxR_C"/>
</dbReference>
<name>A0ABV3J5U0_9ACTN</name>
<dbReference type="Gene3D" id="1.10.10.10">
    <property type="entry name" value="Winged helix-like DNA-binding domain superfamily/Winged helix DNA-binding domain"/>
    <property type="match status" value="1"/>
</dbReference>
<proteinExistence type="predicted"/>
<accession>A0ABV3J5U0</accession>
<keyword evidence="1" id="KW-0597">Phosphoprotein</keyword>
<keyword evidence="2" id="KW-0805">Transcription regulation</keyword>
<dbReference type="PRINTS" id="PR00038">
    <property type="entry name" value="HTHLUXR"/>
</dbReference>
<evidence type="ECO:0000256" key="1">
    <source>
        <dbReference type="ARBA" id="ARBA00022553"/>
    </source>
</evidence>
<dbReference type="InterPro" id="IPR016032">
    <property type="entry name" value="Sig_transdc_resp-reg_C-effctor"/>
</dbReference>
<dbReference type="CDD" id="cd17535">
    <property type="entry name" value="REC_NarL-like"/>
    <property type="match status" value="1"/>
</dbReference>
<dbReference type="SUPFAM" id="SSF46894">
    <property type="entry name" value="C-terminal effector domain of the bipartite response regulators"/>
    <property type="match status" value="1"/>
</dbReference>
<dbReference type="InterPro" id="IPR001789">
    <property type="entry name" value="Sig_transdc_resp-reg_receiver"/>
</dbReference>
<dbReference type="PROSITE" id="PS50110">
    <property type="entry name" value="RESPONSE_REGULATORY"/>
    <property type="match status" value="1"/>
</dbReference>
<dbReference type="CDD" id="cd06170">
    <property type="entry name" value="LuxR_C_like"/>
    <property type="match status" value="1"/>
</dbReference>
<dbReference type="PANTHER" id="PTHR44688:SF25">
    <property type="entry name" value="HTH LUXR-TYPE DOMAIN-CONTAINING PROTEIN"/>
    <property type="match status" value="1"/>
</dbReference>
<dbReference type="Proteomes" id="UP001552479">
    <property type="component" value="Unassembled WGS sequence"/>
</dbReference>
<evidence type="ECO:0000256" key="5">
    <source>
        <dbReference type="PROSITE-ProRule" id="PRU00169"/>
    </source>
</evidence>
<comment type="caution">
    <text evidence="8">The sequence shown here is derived from an EMBL/GenBank/DDBJ whole genome shotgun (WGS) entry which is preliminary data.</text>
</comment>
<evidence type="ECO:0000256" key="4">
    <source>
        <dbReference type="ARBA" id="ARBA00023163"/>
    </source>
</evidence>
<evidence type="ECO:0000259" key="7">
    <source>
        <dbReference type="PROSITE" id="PS50110"/>
    </source>
</evidence>
<dbReference type="Pfam" id="PF00072">
    <property type="entry name" value="Response_reg"/>
    <property type="match status" value="1"/>
</dbReference>
<keyword evidence="4" id="KW-0804">Transcription</keyword>
<dbReference type="EMBL" id="JBFASG010000039">
    <property type="protein sequence ID" value="MEV4926767.1"/>
    <property type="molecule type" value="Genomic_DNA"/>
</dbReference>
<evidence type="ECO:0000313" key="9">
    <source>
        <dbReference type="Proteomes" id="UP001552479"/>
    </source>
</evidence>
<evidence type="ECO:0000256" key="3">
    <source>
        <dbReference type="ARBA" id="ARBA00023125"/>
    </source>
</evidence>
<organism evidence="8 9">
    <name type="scientific">Streptomyces roseoverticillatus</name>
    <dbReference type="NCBI Taxonomy" id="66429"/>
    <lineage>
        <taxon>Bacteria</taxon>
        <taxon>Bacillati</taxon>
        <taxon>Actinomycetota</taxon>
        <taxon>Actinomycetes</taxon>
        <taxon>Kitasatosporales</taxon>
        <taxon>Streptomycetaceae</taxon>
        <taxon>Streptomyces</taxon>
    </lineage>
</organism>
<dbReference type="PROSITE" id="PS50043">
    <property type="entry name" value="HTH_LUXR_2"/>
    <property type="match status" value="1"/>
</dbReference>
<sequence length="220" mass="23752">MFTVHGTCNKKNEPASIRLMLIEDNAIYRAGLSSMLGLEYGIDVVAQYASPARAIPLMPHAAPDVVLLGVDDTGQEAEEALTRLLPALPRRGQVVVLGGHGDASTGQDLVRLGARAYLPKDVTPSYLVSVICMAHFYGRRTAVPPDAVPVRSRAADVTLSTREREIVRLVAKAMTNAQIGRHLHITEGTVKRHLSNVFNKLHAVSRMDAVNKASAACLIE</sequence>
<dbReference type="SMART" id="SM00448">
    <property type="entry name" value="REC"/>
    <property type="match status" value="1"/>
</dbReference>
<dbReference type="InterPro" id="IPR011006">
    <property type="entry name" value="CheY-like_superfamily"/>
</dbReference>
<protein>
    <submittedName>
        <fullName evidence="8">Response regulator transcription factor</fullName>
    </submittedName>
</protein>
<dbReference type="SUPFAM" id="SSF52172">
    <property type="entry name" value="CheY-like"/>
    <property type="match status" value="1"/>
</dbReference>